<feature type="compositionally biased region" description="Low complexity" evidence="1">
    <location>
        <begin position="265"/>
        <end position="277"/>
    </location>
</feature>
<dbReference type="AlphaFoldDB" id="A0A023AX90"/>
<accession>A0A023AX90</accession>
<dbReference type="VEuPathDB" id="CryptoDB:GNI_182330"/>
<evidence type="ECO:0000256" key="1">
    <source>
        <dbReference type="SAM" id="MobiDB-lite"/>
    </source>
</evidence>
<dbReference type="EMBL" id="AFNH02001379">
    <property type="protein sequence ID" value="EZG43212.1"/>
    <property type="molecule type" value="Genomic_DNA"/>
</dbReference>
<feature type="region of interest" description="Disordered" evidence="1">
    <location>
        <begin position="265"/>
        <end position="287"/>
    </location>
</feature>
<protein>
    <submittedName>
        <fullName evidence="2">Uncharacterized protein</fullName>
    </submittedName>
</protein>
<dbReference type="Proteomes" id="UP000019763">
    <property type="component" value="Unassembled WGS sequence"/>
</dbReference>
<name>A0A023AX90_GRENI</name>
<proteinExistence type="predicted"/>
<keyword evidence="3" id="KW-1185">Reference proteome</keyword>
<gene>
    <name evidence="2" type="ORF">GNI_182330</name>
</gene>
<evidence type="ECO:0000313" key="3">
    <source>
        <dbReference type="Proteomes" id="UP000019763"/>
    </source>
</evidence>
<reference evidence="2" key="1">
    <citation type="submission" date="2013-12" db="EMBL/GenBank/DDBJ databases">
        <authorList>
            <person name="Omoto C.K."/>
            <person name="Sibley D."/>
            <person name="Venepally P."/>
            <person name="Hadjithomas M."/>
            <person name="Karamycheva S."/>
            <person name="Brunk B."/>
            <person name="Roos D."/>
            <person name="Caler E."/>
            <person name="Lorenzi H."/>
        </authorList>
    </citation>
    <scope>NUCLEOTIDE SEQUENCE</scope>
</reference>
<sequence>MKCFGARVCTGRVCCGWGFLARVAMPFGVNGEWVDMVKAFEWLTLRSAVPDREELPVTKLLTDAFKIMEELPTLSIGTGMFPTTARELTPVELQALQKTYDYNNSLRGHLLRSVAQCLYAVLSVMHKHPAPPVSPDCIDPAAATDPEKWIAALLSQKTEGVEVNDWVKQFMHIHPLLKCESPLVRDVDFGVKIVDNISFLPSLLLQVPAQVPANASGSVSSFSVVVHDPCTPTEFKHWSTAIQEEFAKLNRTQLPLIQFHFPDAASPSSASPSSASPGCGAPNSIPQNAIDRRFPVISQWKYDDFADLVVLPDDHKPTAKPRR</sequence>
<evidence type="ECO:0000313" key="2">
    <source>
        <dbReference type="EMBL" id="EZG43212.1"/>
    </source>
</evidence>
<dbReference type="GeneID" id="22916103"/>
<comment type="caution">
    <text evidence="2">The sequence shown here is derived from an EMBL/GenBank/DDBJ whole genome shotgun (WGS) entry which is preliminary data.</text>
</comment>
<dbReference type="RefSeq" id="XP_011133531.1">
    <property type="nucleotide sequence ID" value="XM_011135229.1"/>
</dbReference>
<organism evidence="2 3">
    <name type="scientific">Gregarina niphandrodes</name>
    <name type="common">Septate eugregarine</name>
    <dbReference type="NCBI Taxonomy" id="110365"/>
    <lineage>
        <taxon>Eukaryota</taxon>
        <taxon>Sar</taxon>
        <taxon>Alveolata</taxon>
        <taxon>Apicomplexa</taxon>
        <taxon>Conoidasida</taxon>
        <taxon>Gregarinasina</taxon>
        <taxon>Eugregarinorida</taxon>
        <taxon>Gregarinidae</taxon>
        <taxon>Gregarina</taxon>
    </lineage>
</organism>